<dbReference type="InterPro" id="IPR050137">
    <property type="entry name" value="PyrR_bifunctional"/>
</dbReference>
<dbReference type="NCBIfam" id="NF003549">
    <property type="entry name" value="PRK05205.1-5"/>
    <property type="match status" value="1"/>
</dbReference>
<dbReference type="PANTHER" id="PTHR11608">
    <property type="entry name" value="BIFUNCTIONAL PROTEIN PYRR"/>
    <property type="match status" value="1"/>
</dbReference>
<dbReference type="Pfam" id="PF00156">
    <property type="entry name" value="Pribosyltran"/>
    <property type="match status" value="1"/>
</dbReference>
<keyword evidence="2 5" id="KW-0805">Transcription regulation</keyword>
<proteinExistence type="inferred from homology"/>
<evidence type="ECO:0000256" key="3">
    <source>
        <dbReference type="ARBA" id="ARBA00023163"/>
    </source>
</evidence>
<dbReference type="InterPro" id="IPR000836">
    <property type="entry name" value="PRTase_dom"/>
</dbReference>
<dbReference type="GO" id="GO:0006355">
    <property type="term" value="P:regulation of DNA-templated transcription"/>
    <property type="evidence" value="ECO:0007669"/>
    <property type="project" value="UniProtKB-UniRule"/>
</dbReference>
<dbReference type="GO" id="GO:0004845">
    <property type="term" value="F:uracil phosphoribosyltransferase activity"/>
    <property type="evidence" value="ECO:0007669"/>
    <property type="project" value="UniProtKB-UniRule"/>
</dbReference>
<dbReference type="RefSeq" id="WP_013048981.1">
    <property type="nucleotide sequence ID" value="NC_014011.1"/>
</dbReference>
<evidence type="ECO:0000256" key="1">
    <source>
        <dbReference type="ARBA" id="ARBA00005565"/>
    </source>
</evidence>
<dbReference type="EC" id="2.4.2.9" evidence="5"/>
<dbReference type="AlphaFoldDB" id="D5EGN6"/>
<dbReference type="Gene3D" id="3.40.50.2020">
    <property type="match status" value="1"/>
</dbReference>
<organism evidence="7 8">
    <name type="scientific">Aminobacterium colombiense (strain DSM 12261 / ALA-1)</name>
    <dbReference type="NCBI Taxonomy" id="572547"/>
    <lineage>
        <taxon>Bacteria</taxon>
        <taxon>Thermotogati</taxon>
        <taxon>Synergistota</taxon>
        <taxon>Synergistia</taxon>
        <taxon>Synergistales</taxon>
        <taxon>Aminobacteriaceae</taxon>
        <taxon>Aminobacterium</taxon>
    </lineage>
</organism>
<reference evidence="7 8" key="1">
    <citation type="journal article" date="2010" name="Stand. Genomic Sci.">
        <title>Complete genome sequence of Aminobacterium colombiense type strain (ALA-1).</title>
        <authorList>
            <person name="Chertkov O."/>
            <person name="Sikorski J."/>
            <person name="Brambilla E."/>
            <person name="Lapidus A."/>
            <person name="Copeland A."/>
            <person name="Glavina Del Rio T."/>
            <person name="Nolan M."/>
            <person name="Lucas S."/>
            <person name="Tice H."/>
            <person name="Cheng J.F."/>
            <person name="Han C."/>
            <person name="Detter J.C."/>
            <person name="Bruce D."/>
            <person name="Tapia R."/>
            <person name="Goodwin L."/>
            <person name="Pitluck S."/>
            <person name="Liolios K."/>
            <person name="Ivanova N."/>
            <person name="Mavromatis K."/>
            <person name="Ovchinnikova G."/>
            <person name="Pati A."/>
            <person name="Chen A."/>
            <person name="Palaniappan K."/>
            <person name="Land M."/>
            <person name="Hauser L."/>
            <person name="Chang Y.J."/>
            <person name="Jeffries C.D."/>
            <person name="Spring S."/>
            <person name="Rohde M."/>
            <person name="Goker M."/>
            <person name="Bristow J."/>
            <person name="Eisen J.A."/>
            <person name="Markowitz V."/>
            <person name="Hugenholtz P."/>
            <person name="Kyrpides N.C."/>
            <person name="Klenk H.P."/>
        </authorList>
    </citation>
    <scope>NUCLEOTIDE SEQUENCE [LARGE SCALE GENOMIC DNA]</scope>
    <source>
        <strain evidence="8">DSM 12261 / ALA-1</strain>
    </source>
</reference>
<evidence type="ECO:0000259" key="6">
    <source>
        <dbReference type="Pfam" id="PF00156"/>
    </source>
</evidence>
<dbReference type="eggNOG" id="COG2065">
    <property type="taxonomic scope" value="Bacteria"/>
</dbReference>
<dbReference type="FunFam" id="3.40.50.2020:FF:000020">
    <property type="entry name" value="Bifunctional protein PyrR"/>
    <property type="match status" value="1"/>
</dbReference>
<dbReference type="SUPFAM" id="SSF53271">
    <property type="entry name" value="PRTase-like"/>
    <property type="match status" value="1"/>
</dbReference>
<gene>
    <name evidence="5" type="primary">pyrR</name>
    <name evidence="7" type="ordered locus">Amico_1602</name>
</gene>
<keyword evidence="5 7" id="KW-0808">Transferase</keyword>
<dbReference type="NCBIfam" id="NF003548">
    <property type="entry name" value="PRK05205.1-4"/>
    <property type="match status" value="1"/>
</dbReference>
<evidence type="ECO:0000256" key="4">
    <source>
        <dbReference type="ARBA" id="ARBA00052919"/>
    </source>
</evidence>
<comment type="function">
    <text evidence="5">Regulates the transcription of the pyrimidine nucleotide (pyr) operon in response to exogenous pyrimidines.</text>
</comment>
<feature type="short sequence motif" description="PRPP-binding" evidence="5">
    <location>
        <begin position="101"/>
        <end position="113"/>
    </location>
</feature>
<name>D5EGN6_AMICL</name>
<dbReference type="PANTHER" id="PTHR11608:SF0">
    <property type="entry name" value="BIFUNCTIONAL PROTEIN PYRR"/>
    <property type="match status" value="1"/>
</dbReference>
<keyword evidence="3 5" id="KW-0804">Transcription</keyword>
<evidence type="ECO:0000256" key="2">
    <source>
        <dbReference type="ARBA" id="ARBA00023015"/>
    </source>
</evidence>
<dbReference type="CDD" id="cd06223">
    <property type="entry name" value="PRTases_typeI"/>
    <property type="match status" value="1"/>
</dbReference>
<dbReference type="KEGG" id="aco:Amico_1602"/>
<dbReference type="HAMAP" id="MF_01219">
    <property type="entry name" value="PyrR"/>
    <property type="match status" value="1"/>
</dbReference>
<sequence>MALIEKAIVLSEGDMERILRRIAVEIVERNKGLEDVVLLGIQRRGVYLAGRLRSILKETEGVKVPAGELDITLYRDDITTLQEQPIVHSTSIPVDIAGKKLVLVDDVLYTGRTIRAALDALMDLGRPDRVQLVILVDRGHRELPIQADYIGRTVPTSKAETVEVRVRELDGEDKVVICERNGGVA</sequence>
<evidence type="ECO:0000313" key="7">
    <source>
        <dbReference type="EMBL" id="ADE57718.1"/>
    </source>
</evidence>
<accession>D5EGN6</accession>
<dbReference type="InterPro" id="IPR029057">
    <property type="entry name" value="PRTase-like"/>
</dbReference>
<dbReference type="STRING" id="572547.Amico_1602"/>
<dbReference type="EMBL" id="CP001997">
    <property type="protein sequence ID" value="ADE57718.1"/>
    <property type="molecule type" value="Genomic_DNA"/>
</dbReference>
<comment type="similarity">
    <text evidence="1 5">Belongs to the purine/pyrimidine phosphoribosyltransferase family. PyrR subfamily.</text>
</comment>
<evidence type="ECO:0000256" key="5">
    <source>
        <dbReference type="HAMAP-Rule" id="MF_01219"/>
    </source>
</evidence>
<dbReference type="Proteomes" id="UP000002366">
    <property type="component" value="Chromosome"/>
</dbReference>
<keyword evidence="5 7" id="KW-0328">Glycosyltransferase</keyword>
<comment type="catalytic activity">
    <reaction evidence="4 5">
        <text>UMP + diphosphate = 5-phospho-alpha-D-ribose 1-diphosphate + uracil</text>
        <dbReference type="Rhea" id="RHEA:13017"/>
        <dbReference type="ChEBI" id="CHEBI:17568"/>
        <dbReference type="ChEBI" id="CHEBI:33019"/>
        <dbReference type="ChEBI" id="CHEBI:57865"/>
        <dbReference type="ChEBI" id="CHEBI:58017"/>
        <dbReference type="EC" id="2.4.2.9"/>
    </reaction>
</comment>
<keyword evidence="8" id="KW-1185">Reference proteome</keyword>
<dbReference type="HOGENOM" id="CLU_094234_2_1_0"/>
<evidence type="ECO:0000313" key="8">
    <source>
        <dbReference type="Proteomes" id="UP000002366"/>
    </source>
</evidence>
<dbReference type="OrthoDB" id="9802227at2"/>
<protein>
    <recommendedName>
        <fullName evidence="5">Bifunctional protein PyrR</fullName>
    </recommendedName>
    <domain>
        <recommendedName>
            <fullName evidence="5">Pyrimidine operon regulatory protein</fullName>
        </recommendedName>
    </domain>
    <domain>
        <recommendedName>
            <fullName evidence="5">Uracil phosphoribosyltransferase</fullName>
            <shortName evidence="5">UPRTase</shortName>
            <ecNumber evidence="5">2.4.2.9</ecNumber>
        </recommendedName>
    </domain>
</protein>
<comment type="function">
    <text evidence="5">Also displays a weak uracil phosphoribosyltransferase activity which is not physiologically significant.</text>
</comment>
<feature type="domain" description="Phosphoribosyltransferase" evidence="6">
    <location>
        <begin position="14"/>
        <end position="160"/>
    </location>
</feature>
<dbReference type="InterPro" id="IPR023050">
    <property type="entry name" value="PyrR"/>
</dbReference>